<dbReference type="GO" id="GO:0005975">
    <property type="term" value="P:carbohydrate metabolic process"/>
    <property type="evidence" value="ECO:0007669"/>
    <property type="project" value="InterPro"/>
</dbReference>
<dbReference type="GO" id="GO:0016853">
    <property type="term" value="F:isomerase activity"/>
    <property type="evidence" value="ECO:0007669"/>
    <property type="project" value="UniProtKB-KW"/>
</dbReference>
<dbReference type="InterPro" id="IPR010819">
    <property type="entry name" value="AGE/CE"/>
</dbReference>
<organism evidence="3 4">
    <name type="scientific">Melioribacter roseus (strain DSM 23840 / JCM 17771 / VKM B-2668 / P3M-2)</name>
    <dbReference type="NCBI Taxonomy" id="1191523"/>
    <lineage>
        <taxon>Bacteria</taxon>
        <taxon>Pseudomonadati</taxon>
        <taxon>Ignavibacteriota</taxon>
        <taxon>Ignavibacteria</taxon>
        <taxon>Ignavibacteriales</taxon>
        <taxon>Melioribacteraceae</taxon>
        <taxon>Melioribacter</taxon>
    </lineage>
</organism>
<dbReference type="RefSeq" id="WP_014855186.1">
    <property type="nucleotide sequence ID" value="NC_018178.1"/>
</dbReference>
<protein>
    <submittedName>
        <fullName evidence="3">N-acylglucosamine 2-epimerase superfamily</fullName>
    </submittedName>
</protein>
<dbReference type="InterPro" id="IPR008928">
    <property type="entry name" value="6-hairpin_glycosidase_sf"/>
</dbReference>
<name>I6ZNZ3_MELRP</name>
<evidence type="ECO:0000256" key="2">
    <source>
        <dbReference type="ARBA" id="ARBA00023235"/>
    </source>
</evidence>
<keyword evidence="2" id="KW-0413">Isomerase</keyword>
<dbReference type="SUPFAM" id="SSF48208">
    <property type="entry name" value="Six-hairpin glycosidases"/>
    <property type="match status" value="1"/>
</dbReference>
<keyword evidence="4" id="KW-1185">Reference proteome</keyword>
<dbReference type="OrthoDB" id="5141876at2"/>
<dbReference type="EMBL" id="CP003557">
    <property type="protein sequence ID" value="AFN73749.1"/>
    <property type="molecule type" value="Genomic_DNA"/>
</dbReference>
<reference evidence="3 4" key="1">
    <citation type="journal article" date="2013" name="PLoS ONE">
        <title>Genomic analysis of Melioribacter roseus, facultatively anaerobic organotrophic bacterium representing a novel deep lineage within Bacteriodetes/Chlorobi group.</title>
        <authorList>
            <person name="Kadnikov V.V."/>
            <person name="Mardanov A.V."/>
            <person name="Podosokorskaya O.A."/>
            <person name="Gavrilov S.N."/>
            <person name="Kublanov I.V."/>
            <person name="Beletsky A.V."/>
            <person name="Bonch-Osmolovskaya E.A."/>
            <person name="Ravin N.V."/>
        </authorList>
    </citation>
    <scope>NUCLEOTIDE SEQUENCE [LARGE SCALE GENOMIC DNA]</scope>
    <source>
        <strain evidence="4">JCM 17771 / P3M-2</strain>
    </source>
</reference>
<dbReference type="KEGG" id="mro:MROS_0506"/>
<evidence type="ECO:0000313" key="3">
    <source>
        <dbReference type="EMBL" id="AFN73749.1"/>
    </source>
</evidence>
<sequence length="460" mass="54414">MGILKDMLNEFENNLIHKWYPLVIDKQYGGYFTNLAYDLSLMPEQEKMIVTQSRHMWTTSKAAKFLNNDMLYESALHGLNFLKNQMWDERYGGFYQIRNREGKVSDVEGWLEEKRTYGNAFAIYGLSALYELTKNNDALELAIETFNWLEERAYDPLYKGYFQFLTREGKPFGKNDSHKTNATDAVEAGYKDQNSSIHLLEAFTELYGVWRDNKVRERLEELLVLIRDKITHPKGYLQLFFERDWTPVSFRYASPEIRDANYRLDHVSFGHDYETAFLMLEASYKLGLKNDTATLYTAKKMLDHAIENGWDNSSAGFFDEGYYYSEEGECKIIKHTKNWWAQAEALNALLLFSKIFPNEKRYYKLFLQEWDYIKKYLIDHEHGDWYWGSLEKEAHYKTAPKGTIWKATYHNGRALMNCILMLSDEDSELFQSNEKFRELKSEFDDFIGHWQKTSVQAVEK</sequence>
<dbReference type="STRING" id="1191523.MROS_0506"/>
<gene>
    <name evidence="3" type="ordered locus">MROS_0506</name>
</gene>
<dbReference type="PANTHER" id="PTHR15108">
    <property type="entry name" value="N-ACYLGLUCOSAMINE-2-EPIMERASE"/>
    <property type="match status" value="1"/>
</dbReference>
<dbReference type="eggNOG" id="COG2942">
    <property type="taxonomic scope" value="Bacteria"/>
</dbReference>
<dbReference type="Gene3D" id="1.50.10.10">
    <property type="match status" value="1"/>
</dbReference>
<dbReference type="Pfam" id="PF07221">
    <property type="entry name" value="GlcNAc_2-epim"/>
    <property type="match status" value="1"/>
</dbReference>
<comment type="similarity">
    <text evidence="1">Belongs to the N-acylglucosamine 2-epimerase family.</text>
</comment>
<dbReference type="AlphaFoldDB" id="I6ZNZ3"/>
<dbReference type="HOGENOM" id="CLU_046651_3_0_10"/>
<dbReference type="InterPro" id="IPR012341">
    <property type="entry name" value="6hp_glycosidase-like_sf"/>
</dbReference>
<dbReference type="Proteomes" id="UP000009011">
    <property type="component" value="Chromosome"/>
</dbReference>
<evidence type="ECO:0000256" key="1">
    <source>
        <dbReference type="ARBA" id="ARBA00008558"/>
    </source>
</evidence>
<accession>I6ZNZ3</accession>
<evidence type="ECO:0000313" key="4">
    <source>
        <dbReference type="Proteomes" id="UP000009011"/>
    </source>
</evidence>
<proteinExistence type="inferred from homology"/>